<feature type="chain" id="PRO_5045331170" evidence="1">
    <location>
        <begin position="27"/>
        <end position="233"/>
    </location>
</feature>
<name>A0ABT7LER0_9BURK</name>
<sequence length="233" mass="25674">MSPRRPLPRLQGLAGLLMALCVSAHAASWEDGPLPPRTQAQWALVAAVVNGVPMQAQQLHSELPVQQLLSHYENQWKRLGSVKMGRQGPWQTLSLHTDQLHLVLQAQADGAGSRGLLSQAQWRDVRRDFMPVEMPAALRTQVNQVTETRDGPRRSRLVTAACPDGFEITRQRMVAHARSKGWTVVTDQVLRKDGARHWLAAYDAMGLSVDVVLTQADGASASHLTLNFTDSPT</sequence>
<organism evidence="2 3">
    <name type="scientific">Roseateles subflavus</name>
    <dbReference type="NCBI Taxonomy" id="3053353"/>
    <lineage>
        <taxon>Bacteria</taxon>
        <taxon>Pseudomonadati</taxon>
        <taxon>Pseudomonadota</taxon>
        <taxon>Betaproteobacteria</taxon>
        <taxon>Burkholderiales</taxon>
        <taxon>Sphaerotilaceae</taxon>
        <taxon>Roseateles</taxon>
    </lineage>
</organism>
<comment type="caution">
    <text evidence="2">The sequence shown here is derived from an EMBL/GenBank/DDBJ whole genome shotgun (WGS) entry which is preliminary data.</text>
</comment>
<reference evidence="2 3" key="1">
    <citation type="submission" date="2023-06" db="EMBL/GenBank/DDBJ databases">
        <title>Pelomonas sp. APW6 16S ribosomal RNA gene genome sequencing and assembly.</title>
        <authorList>
            <person name="Woo H."/>
        </authorList>
    </citation>
    <scope>NUCLEOTIDE SEQUENCE [LARGE SCALE GENOMIC DNA]</scope>
    <source>
        <strain evidence="2 3">APW6</strain>
    </source>
</reference>
<gene>
    <name evidence="2" type="ORF">QRD43_05370</name>
</gene>
<accession>A0ABT7LER0</accession>
<evidence type="ECO:0000313" key="2">
    <source>
        <dbReference type="EMBL" id="MDL5031333.1"/>
    </source>
</evidence>
<evidence type="ECO:0000313" key="3">
    <source>
        <dbReference type="Proteomes" id="UP001238603"/>
    </source>
</evidence>
<dbReference type="RefSeq" id="WP_285981441.1">
    <property type="nucleotide sequence ID" value="NZ_JASVDS010000001.1"/>
</dbReference>
<keyword evidence="3" id="KW-1185">Reference proteome</keyword>
<feature type="signal peptide" evidence="1">
    <location>
        <begin position="1"/>
        <end position="26"/>
    </location>
</feature>
<dbReference type="EMBL" id="JASVDS010000001">
    <property type="protein sequence ID" value="MDL5031333.1"/>
    <property type="molecule type" value="Genomic_DNA"/>
</dbReference>
<protein>
    <submittedName>
        <fullName evidence="2">Uncharacterized protein</fullName>
    </submittedName>
</protein>
<proteinExistence type="predicted"/>
<keyword evidence="1" id="KW-0732">Signal</keyword>
<evidence type="ECO:0000256" key="1">
    <source>
        <dbReference type="SAM" id="SignalP"/>
    </source>
</evidence>
<dbReference type="Proteomes" id="UP001238603">
    <property type="component" value="Unassembled WGS sequence"/>
</dbReference>